<feature type="region of interest" description="Disordered" evidence="5">
    <location>
        <begin position="397"/>
        <end position="422"/>
    </location>
</feature>
<keyword evidence="4 6" id="KW-0472">Membrane</keyword>
<proteinExistence type="predicted"/>
<dbReference type="InterPro" id="IPR000620">
    <property type="entry name" value="EamA_dom"/>
</dbReference>
<dbReference type="AlphaFoldDB" id="A0A067SSE3"/>
<dbReference type="PANTHER" id="PTHR22911:SF6">
    <property type="entry name" value="SOLUTE CARRIER FAMILY 35 MEMBER G1"/>
    <property type="match status" value="1"/>
</dbReference>
<evidence type="ECO:0000259" key="7">
    <source>
        <dbReference type="Pfam" id="PF00892"/>
    </source>
</evidence>
<dbReference type="EMBL" id="KL142387">
    <property type="protein sequence ID" value="KDR72932.1"/>
    <property type="molecule type" value="Genomic_DNA"/>
</dbReference>
<feature type="transmembrane region" description="Helical" evidence="6">
    <location>
        <begin position="162"/>
        <end position="182"/>
    </location>
</feature>
<name>A0A067SSE3_GALM3</name>
<feature type="transmembrane region" description="Helical" evidence="6">
    <location>
        <begin position="102"/>
        <end position="122"/>
    </location>
</feature>
<dbReference type="Pfam" id="PF00892">
    <property type="entry name" value="EamA"/>
    <property type="match status" value="2"/>
</dbReference>
<feature type="compositionally biased region" description="Basic and acidic residues" evidence="5">
    <location>
        <begin position="35"/>
        <end position="57"/>
    </location>
</feature>
<evidence type="ECO:0000256" key="2">
    <source>
        <dbReference type="ARBA" id="ARBA00022692"/>
    </source>
</evidence>
<evidence type="ECO:0000313" key="9">
    <source>
        <dbReference type="Proteomes" id="UP000027222"/>
    </source>
</evidence>
<dbReference type="GO" id="GO:0016020">
    <property type="term" value="C:membrane"/>
    <property type="evidence" value="ECO:0007669"/>
    <property type="project" value="UniProtKB-SubCell"/>
</dbReference>
<evidence type="ECO:0000256" key="5">
    <source>
        <dbReference type="SAM" id="MobiDB-lite"/>
    </source>
</evidence>
<feature type="transmembrane region" description="Helical" evidence="6">
    <location>
        <begin position="194"/>
        <end position="213"/>
    </location>
</feature>
<feature type="transmembrane region" description="Helical" evidence="6">
    <location>
        <begin position="233"/>
        <end position="252"/>
    </location>
</feature>
<feature type="transmembrane region" description="Helical" evidence="6">
    <location>
        <begin position="264"/>
        <end position="289"/>
    </location>
</feature>
<evidence type="ECO:0000256" key="3">
    <source>
        <dbReference type="ARBA" id="ARBA00022989"/>
    </source>
</evidence>
<evidence type="ECO:0000256" key="1">
    <source>
        <dbReference type="ARBA" id="ARBA00004141"/>
    </source>
</evidence>
<feature type="transmembrane region" description="Helical" evidence="6">
    <location>
        <begin position="134"/>
        <end position="156"/>
    </location>
</feature>
<feature type="domain" description="EamA" evidence="7">
    <location>
        <begin position="238"/>
        <end position="366"/>
    </location>
</feature>
<dbReference type="InterPro" id="IPR037185">
    <property type="entry name" value="EmrE-like"/>
</dbReference>
<feature type="transmembrane region" description="Helical" evidence="6">
    <location>
        <begin position="325"/>
        <end position="344"/>
    </location>
</feature>
<evidence type="ECO:0000256" key="4">
    <source>
        <dbReference type="ARBA" id="ARBA00023136"/>
    </source>
</evidence>
<evidence type="ECO:0000256" key="6">
    <source>
        <dbReference type="SAM" id="Phobius"/>
    </source>
</evidence>
<dbReference type="PANTHER" id="PTHR22911">
    <property type="entry name" value="ACYL-MALONYL CONDENSING ENZYME-RELATED"/>
    <property type="match status" value="1"/>
</dbReference>
<dbReference type="OrthoDB" id="306876at2759"/>
<keyword evidence="3 6" id="KW-1133">Transmembrane helix</keyword>
<organism evidence="8 9">
    <name type="scientific">Galerina marginata (strain CBS 339.88)</name>
    <dbReference type="NCBI Taxonomy" id="685588"/>
    <lineage>
        <taxon>Eukaryota</taxon>
        <taxon>Fungi</taxon>
        <taxon>Dikarya</taxon>
        <taxon>Basidiomycota</taxon>
        <taxon>Agaricomycotina</taxon>
        <taxon>Agaricomycetes</taxon>
        <taxon>Agaricomycetidae</taxon>
        <taxon>Agaricales</taxon>
        <taxon>Agaricineae</taxon>
        <taxon>Strophariaceae</taxon>
        <taxon>Galerina</taxon>
    </lineage>
</organism>
<dbReference type="HOGENOM" id="CLU_032828_4_1_1"/>
<feature type="region of interest" description="Disordered" evidence="5">
    <location>
        <begin position="23"/>
        <end position="57"/>
    </location>
</feature>
<feature type="transmembrane region" description="Helical" evidence="6">
    <location>
        <begin position="295"/>
        <end position="313"/>
    </location>
</feature>
<dbReference type="Proteomes" id="UP000027222">
    <property type="component" value="Unassembled WGS sequence"/>
</dbReference>
<reference evidence="9" key="1">
    <citation type="journal article" date="2014" name="Proc. Natl. Acad. Sci. U.S.A.">
        <title>Extensive sampling of basidiomycete genomes demonstrates inadequacy of the white-rot/brown-rot paradigm for wood decay fungi.</title>
        <authorList>
            <person name="Riley R."/>
            <person name="Salamov A.A."/>
            <person name="Brown D.W."/>
            <person name="Nagy L.G."/>
            <person name="Floudas D."/>
            <person name="Held B.W."/>
            <person name="Levasseur A."/>
            <person name="Lombard V."/>
            <person name="Morin E."/>
            <person name="Otillar R."/>
            <person name="Lindquist E.A."/>
            <person name="Sun H."/>
            <person name="LaButti K.M."/>
            <person name="Schmutz J."/>
            <person name="Jabbour D."/>
            <person name="Luo H."/>
            <person name="Baker S.E."/>
            <person name="Pisabarro A.G."/>
            <person name="Walton J.D."/>
            <person name="Blanchette R.A."/>
            <person name="Henrissat B."/>
            <person name="Martin F."/>
            <person name="Cullen D."/>
            <person name="Hibbett D.S."/>
            <person name="Grigoriev I.V."/>
        </authorList>
    </citation>
    <scope>NUCLEOTIDE SEQUENCE [LARGE SCALE GENOMIC DNA]</scope>
    <source>
        <strain evidence="9">CBS 339.88</strain>
    </source>
</reference>
<keyword evidence="9" id="KW-1185">Reference proteome</keyword>
<dbReference type="STRING" id="685588.A0A067SSE3"/>
<evidence type="ECO:0000313" key="8">
    <source>
        <dbReference type="EMBL" id="KDR72932.1"/>
    </source>
</evidence>
<feature type="compositionally biased region" description="Polar residues" evidence="5">
    <location>
        <begin position="405"/>
        <end position="422"/>
    </location>
</feature>
<feature type="transmembrane region" description="Helical" evidence="6">
    <location>
        <begin position="62"/>
        <end position="82"/>
    </location>
</feature>
<gene>
    <name evidence="8" type="ORF">GALMADRAFT_252285</name>
</gene>
<accession>A0A067SSE3</accession>
<sequence length="422" mass="44916">MTSNSHKPLMHNQVSFVSISYAAPSDHASSSQSPARHEGEGDAAESGEHARRQKAIDGSREFVQQNTGLLLVIASQAFFSLMDAGVKRLHRIDPPVTTLQLIIVRMGITFICCLVYMLIAGIPNPILGPKGVRLLLVSRGTGGFFGLFGIYFSLKYLSLSDAIVLTFLSPTSTAIAGSILLGETFTVRQALAGMFSLAGVILIARPAVIFGGAYSSPEGGVPTDRVSPADRLLAVGVALIGVLGATMAYTSIRAVGKRAHAMHSMVFLSMICVAVSSLGMFVTNTAIVVPRQLDWLALLLMIGVFGFLGQLLLTMGLQRETAGRASMGIYIQVVFAIILEYIFFHTVPQFLSIIGMFMIIISAVYVALTKGKGQTSSSSAKGKSVVLPKVSEEEGGLERGLLSHSALQNSYNGSSRANTHED</sequence>
<feature type="transmembrane region" description="Helical" evidence="6">
    <location>
        <begin position="350"/>
        <end position="368"/>
    </location>
</feature>
<feature type="domain" description="EamA" evidence="7">
    <location>
        <begin position="67"/>
        <end position="204"/>
    </location>
</feature>
<protein>
    <recommendedName>
        <fullName evidence="7">EamA domain-containing protein</fullName>
    </recommendedName>
</protein>
<keyword evidence="2 6" id="KW-0812">Transmembrane</keyword>
<comment type="subcellular location">
    <subcellularLocation>
        <location evidence="1">Membrane</location>
        <topology evidence="1">Multi-pass membrane protein</topology>
    </subcellularLocation>
</comment>
<dbReference type="SUPFAM" id="SSF103481">
    <property type="entry name" value="Multidrug resistance efflux transporter EmrE"/>
    <property type="match status" value="2"/>
</dbReference>